<dbReference type="InterPro" id="IPR012505">
    <property type="entry name" value="YbbR"/>
</dbReference>
<dbReference type="InterPro" id="IPR053154">
    <property type="entry name" value="c-di-AMP_regulator"/>
</dbReference>
<dbReference type="Proteomes" id="UP000886881">
    <property type="component" value="Unassembled WGS sequence"/>
</dbReference>
<comment type="caution">
    <text evidence="1">The sequence shown here is derived from an EMBL/GenBank/DDBJ whole genome shotgun (WGS) entry which is preliminary data.</text>
</comment>
<dbReference type="EMBL" id="DVLC01000133">
    <property type="protein sequence ID" value="HIT47648.1"/>
    <property type="molecule type" value="Genomic_DNA"/>
</dbReference>
<protein>
    <recommendedName>
        <fullName evidence="3">YbbR-like protein</fullName>
    </recommendedName>
</protein>
<proteinExistence type="predicted"/>
<organism evidence="1 2">
    <name type="scientific">Candidatus Cryptobacteroides merdipullorum</name>
    <dbReference type="NCBI Taxonomy" id="2840771"/>
    <lineage>
        <taxon>Bacteria</taxon>
        <taxon>Pseudomonadati</taxon>
        <taxon>Bacteroidota</taxon>
        <taxon>Bacteroidia</taxon>
        <taxon>Bacteroidales</taxon>
        <taxon>Candidatus Cryptobacteroides</taxon>
    </lineage>
</organism>
<sequence length="311" mass="34405">MKKWAQLLLCLLVSAGIWFIHNLSQNYVNIVSVPVVAESNIDGRARRSTSDATVTAQVRASGFRQASLGRRNKRPVTVSFDAADLRHESGDLYAIGTNELYKYAAAIFGDGVAIESFISDSPKFIFPEVSHRKVPVRRVHSISFAPQYMSEEGMQLQPDSVIVYGETSRLENISYVLTRPIELHNIRNSVHGKVKLEVPSGVRISDEEVIYSMDVTRYVEVRAEVKIGVRHAPSGTELSVLPSSATVIFKCVFPTSSDPAASTDFYIDYRDFANSITGRCVARCSGLPSTVLSYEMQPEVFDCVVRNSGGR</sequence>
<accession>A0A9D1KI72</accession>
<gene>
    <name evidence="1" type="ORF">IAC35_07325</name>
</gene>
<dbReference type="PANTHER" id="PTHR37804:SF1">
    <property type="entry name" value="CDAA REGULATORY PROTEIN CDAR"/>
    <property type="match status" value="1"/>
</dbReference>
<dbReference type="Gene3D" id="2.170.120.40">
    <property type="entry name" value="YbbR-like domain"/>
    <property type="match status" value="1"/>
</dbReference>
<reference evidence="1" key="2">
    <citation type="journal article" date="2021" name="PeerJ">
        <title>Extensive microbial diversity within the chicken gut microbiome revealed by metagenomics and culture.</title>
        <authorList>
            <person name="Gilroy R."/>
            <person name="Ravi A."/>
            <person name="Getino M."/>
            <person name="Pursley I."/>
            <person name="Horton D.L."/>
            <person name="Alikhan N.F."/>
            <person name="Baker D."/>
            <person name="Gharbi K."/>
            <person name="Hall N."/>
            <person name="Watson M."/>
            <person name="Adriaenssens E.M."/>
            <person name="Foster-Nyarko E."/>
            <person name="Jarju S."/>
            <person name="Secka A."/>
            <person name="Antonio M."/>
            <person name="Oren A."/>
            <person name="Chaudhuri R.R."/>
            <person name="La Ragione R."/>
            <person name="Hildebrand F."/>
            <person name="Pallen M.J."/>
        </authorList>
    </citation>
    <scope>NUCLEOTIDE SEQUENCE</scope>
    <source>
        <strain evidence="1">ChiHecec2B26-709</strain>
    </source>
</reference>
<reference evidence="1" key="1">
    <citation type="submission" date="2020-10" db="EMBL/GenBank/DDBJ databases">
        <authorList>
            <person name="Gilroy R."/>
        </authorList>
    </citation>
    <scope>NUCLEOTIDE SEQUENCE</scope>
    <source>
        <strain evidence="1">ChiHecec2B26-709</strain>
    </source>
</reference>
<dbReference type="PANTHER" id="PTHR37804">
    <property type="entry name" value="CDAA REGULATORY PROTEIN CDAR"/>
    <property type="match status" value="1"/>
</dbReference>
<dbReference type="AlphaFoldDB" id="A0A9D1KI72"/>
<evidence type="ECO:0000313" key="1">
    <source>
        <dbReference type="EMBL" id="HIT47648.1"/>
    </source>
</evidence>
<evidence type="ECO:0008006" key="3">
    <source>
        <dbReference type="Google" id="ProtNLM"/>
    </source>
</evidence>
<evidence type="ECO:0000313" key="2">
    <source>
        <dbReference type="Proteomes" id="UP000886881"/>
    </source>
</evidence>
<dbReference type="Pfam" id="PF07949">
    <property type="entry name" value="YbbR"/>
    <property type="match status" value="1"/>
</dbReference>
<name>A0A9D1KI72_9BACT</name>